<dbReference type="Pfam" id="PF00203">
    <property type="entry name" value="Ribosomal_S19"/>
    <property type="match status" value="1"/>
</dbReference>
<dbReference type="HAMAP" id="MF_00531">
    <property type="entry name" value="Ribosomal_uS19"/>
    <property type="match status" value="1"/>
</dbReference>
<dbReference type="EMBL" id="MT383644">
    <property type="protein sequence ID" value="QWM93648.1"/>
    <property type="molecule type" value="Genomic_DNA"/>
</dbReference>
<evidence type="ECO:0000256" key="3">
    <source>
        <dbReference type="ARBA" id="ARBA00023274"/>
    </source>
</evidence>
<dbReference type="PANTHER" id="PTHR11880">
    <property type="entry name" value="RIBOSOMAL PROTEIN S19P FAMILY MEMBER"/>
    <property type="match status" value="1"/>
</dbReference>
<keyword evidence="2 4" id="KW-0689">Ribosomal protein</keyword>
<sequence>MKRSKWKGVYYAKPDDYKEITASQTKISRNSSIIPKFIGQTFKVHTGKNFKEVTVTKEMLGHKFGEFSKTRANFEFKKKKKKKK</sequence>
<dbReference type="InterPro" id="IPR023575">
    <property type="entry name" value="Ribosomal_uS19_SF"/>
</dbReference>
<evidence type="ECO:0000313" key="5">
    <source>
        <dbReference type="EMBL" id="QWM93648.1"/>
    </source>
</evidence>
<dbReference type="GeneID" id="67123885"/>
<name>A0A8F0WGK2_9STRA</name>
<gene>
    <name evidence="5" type="primary">rps19</name>
</gene>
<keyword evidence="5" id="KW-0496">Mitochondrion</keyword>
<dbReference type="InterPro" id="IPR002222">
    <property type="entry name" value="Ribosomal_uS19"/>
</dbReference>
<dbReference type="Gene3D" id="3.30.860.10">
    <property type="entry name" value="30s Ribosomal Protein S19, Chain A"/>
    <property type="match status" value="1"/>
</dbReference>
<dbReference type="SUPFAM" id="SSF54570">
    <property type="entry name" value="Ribosomal protein S19"/>
    <property type="match status" value="1"/>
</dbReference>
<comment type="similarity">
    <text evidence="1 4">Belongs to the universal ribosomal protein uS19 family.</text>
</comment>
<reference evidence="5" key="1">
    <citation type="journal article" date="2021" name="Ecol Indic">
        <title>Morphological and molecular identification reveals that waters from an isolated oasis in Tamanrasset (extreme South of Algerian Sahara) are colonized by opportunistic and pollution-tolerant diatom species.</title>
        <authorList>
            <person name="Gastineau R."/>
            <person name="Hamedi C."/>
            <person name="Baba Hamed M.B."/>
            <person name="Abi-Ayad S.-M.E.-A."/>
            <person name="Bak M."/>
            <person name="Lemieux C."/>
            <person name="Turmel M."/>
            <person name="Dobosz S."/>
            <person name="Wrobel R.J."/>
            <person name="Kierzek A."/>
            <person name="Lange-Bertalot H."/>
            <person name="Witkowski A."/>
        </authorList>
    </citation>
    <scope>NUCLEOTIDE SEQUENCE</scope>
    <source>
        <strain evidence="5">SZCZR1826</strain>
    </source>
</reference>
<dbReference type="RefSeq" id="YP_010134158.1">
    <property type="nucleotide sequence ID" value="NC_056793.1"/>
</dbReference>
<dbReference type="GO" id="GO:0005763">
    <property type="term" value="C:mitochondrial small ribosomal subunit"/>
    <property type="evidence" value="ECO:0007669"/>
    <property type="project" value="TreeGrafter"/>
</dbReference>
<evidence type="ECO:0000256" key="2">
    <source>
        <dbReference type="ARBA" id="ARBA00022980"/>
    </source>
</evidence>
<dbReference type="PIRSF" id="PIRSF002144">
    <property type="entry name" value="Ribosomal_S19"/>
    <property type="match status" value="1"/>
</dbReference>
<dbReference type="GO" id="GO:0006412">
    <property type="term" value="P:translation"/>
    <property type="evidence" value="ECO:0007669"/>
    <property type="project" value="InterPro"/>
</dbReference>
<dbReference type="PROSITE" id="PS00323">
    <property type="entry name" value="RIBOSOMAL_S19"/>
    <property type="match status" value="1"/>
</dbReference>
<protein>
    <submittedName>
        <fullName evidence="5">Ribosomal protein S19</fullName>
    </submittedName>
</protein>
<geneLocation type="mitochondrion" evidence="5"/>
<dbReference type="GO" id="GO:0003723">
    <property type="term" value="F:RNA binding"/>
    <property type="evidence" value="ECO:0007669"/>
    <property type="project" value="InterPro"/>
</dbReference>
<dbReference type="InterPro" id="IPR020934">
    <property type="entry name" value="Ribosomal_uS19_CS"/>
</dbReference>
<dbReference type="GO" id="GO:0000028">
    <property type="term" value="P:ribosomal small subunit assembly"/>
    <property type="evidence" value="ECO:0007669"/>
    <property type="project" value="TreeGrafter"/>
</dbReference>
<keyword evidence="3 4" id="KW-0687">Ribonucleoprotein</keyword>
<dbReference type="GO" id="GO:0003735">
    <property type="term" value="F:structural constituent of ribosome"/>
    <property type="evidence" value="ECO:0007669"/>
    <property type="project" value="InterPro"/>
</dbReference>
<dbReference type="PANTHER" id="PTHR11880:SF8">
    <property type="entry name" value="SMALL RIBOSOMAL SUBUNIT PROTEIN US19M"/>
    <property type="match status" value="1"/>
</dbReference>
<dbReference type="AlphaFoldDB" id="A0A8F0WGK2"/>
<accession>A0A8F0WGK2</accession>
<proteinExistence type="inferred from homology"/>
<evidence type="ECO:0000256" key="1">
    <source>
        <dbReference type="ARBA" id="ARBA00007345"/>
    </source>
</evidence>
<organism evidence="5">
    <name type="scientific">Navicula veneta</name>
    <dbReference type="NCBI Taxonomy" id="138539"/>
    <lineage>
        <taxon>Eukaryota</taxon>
        <taxon>Sar</taxon>
        <taxon>Stramenopiles</taxon>
        <taxon>Ochrophyta</taxon>
        <taxon>Bacillariophyta</taxon>
        <taxon>Bacillariophyceae</taxon>
        <taxon>Bacillariophycidae</taxon>
        <taxon>Naviculales</taxon>
        <taxon>Naviculaceae</taxon>
        <taxon>Navicula</taxon>
    </lineage>
</organism>
<dbReference type="PRINTS" id="PR00975">
    <property type="entry name" value="RIBOSOMALS19"/>
</dbReference>
<evidence type="ECO:0000256" key="4">
    <source>
        <dbReference type="RuleBase" id="RU003485"/>
    </source>
</evidence>